<keyword evidence="4" id="KW-1185">Reference proteome</keyword>
<name>A0A2N1JGZ2_9BASI</name>
<feature type="region of interest" description="Disordered" evidence="1">
    <location>
        <begin position="227"/>
        <end position="297"/>
    </location>
</feature>
<keyword evidence="2" id="KW-0812">Transmembrane</keyword>
<dbReference type="EMBL" id="KZ454987">
    <property type="protein sequence ID" value="PKI85812.1"/>
    <property type="molecule type" value="Genomic_DNA"/>
</dbReference>
<feature type="transmembrane region" description="Helical" evidence="2">
    <location>
        <begin position="594"/>
        <end position="612"/>
    </location>
</feature>
<dbReference type="InterPro" id="IPR037847">
    <property type="entry name" value="GRAMDC4"/>
</dbReference>
<dbReference type="PANTHER" id="PTHR37402:SF1">
    <property type="entry name" value="GRAM DOMAIN-CONTAINING PROTEIN 4"/>
    <property type="match status" value="1"/>
</dbReference>
<evidence type="ECO:0000256" key="2">
    <source>
        <dbReference type="SAM" id="Phobius"/>
    </source>
</evidence>
<dbReference type="PANTHER" id="PTHR37402">
    <property type="entry name" value="GRAM DOMAIN-CONTAINING PROTEIN 4"/>
    <property type="match status" value="1"/>
</dbReference>
<evidence type="ECO:0000256" key="1">
    <source>
        <dbReference type="SAM" id="MobiDB-lite"/>
    </source>
</evidence>
<dbReference type="OrthoDB" id="1708389at2759"/>
<sequence>MSVHAGAGASWNTMSEQSAYSRRYGTLLVNADDEHSGTREAIDGLASSVAAPPPDAMDTLRSDASRSLFGVIDQRMDNRRSMIAADNGPGSWSNTYRMSTGSDDLDGGQVVRTIVAAAEDDEMPELLSAPRPPSNMRRSRSFLDVYGQAQGLEYVREEGEKAPAPIPSAQPTTIDDVEDEDAPGGARVRTALSMGRAPVPESSQGAFGVPVASATATALAKLTGEPAAEEIPAEKKKKKSAVAVNEKGEVVKKKKKKRDKDGNVIQDTAEPVKRKKKVPRTKHRDSEAAPAQEPVPQPEFLAEPLYRTQPLHALFARDDPEWLDEDRPVSYLEKMGERIPMDMLDANATPKAMEPIQVISTRDMEVLQPVESPSHASVASAYERDASDTTSVRALSLPQPTPEHMQAIRAPSIVPSVPHHEMPMRYGTESQRMHALNYNASRLVVNAYILYRGLFVMLRKLWRWENKWLTGSVAAFYVVVWWRGDLLAIFFLLAFLYIATFRFLNAPGEELEEDALVETKSVVGVRRTPSHLSLIRRSRRLGIAVPQPSVSLAPAHLLQQVGDQVLVLTHSLADMQERMKNLALWRSPFMTLRYLGWLLVLVIISAQITTWMMVKLPGALVFLAVFVLAPLVEYGYWQKMLASFSDVPPGTATHLNVSSALLSNVLAGVPTDQENEEREMEINRWEIEREQRRRGHFLDSSVNRIVEEESRDLALSKVRRRKESKSKPVQRVMQRWEDAEDTGAEARNAKRRPLERPASRSMQPEPRGSMSPVPRDLSPQQALFTQPPMLHEWSHPETVPTTPVQSVQPAQHKPVLPVLPPPMQYQTQPVAQAPVAFAERAPYSIPDIASTVRRQSMQPAPAPAPARGDVGETESIASVYEYSDSDEEQDNRTVAQRALSALGLGFPGAKQAPASETQYPDLASYQQKEQEHVEERAAPPIAAQPIVPVAEPPFAPATPDNVHRVATVPMHELARASPKVPRSVSQTHRPAAPHQFIAAQSETLQEQLDRRQRARQHHDETLEHLISRQPSYASLAVSQDGITLSPAVSVEAVHAHSRSTDHLQPTIRWVDQAEGPYFYLAVHRKRVGHLIVFPSRIVFQLSHSNTKPLSRPAGLSELEEKQMTKEVAGRTFYPLISTSNNAAFVDAEMRNQGTTAFESFSVMASMMPAPHKIMFDVPIDSLSGLKKTRKNTPLMDRIPEGLEILTDNGARSLTIPVVHNRDAAFRRILSLGPQRWSAP</sequence>
<feature type="transmembrane region" description="Helical" evidence="2">
    <location>
        <begin position="619"/>
        <end position="637"/>
    </location>
</feature>
<keyword evidence="2" id="KW-1133">Transmembrane helix</keyword>
<protein>
    <submittedName>
        <fullName evidence="3">Uncharacterized protein</fullName>
    </submittedName>
</protein>
<accession>A0A2N1JGZ2</accession>
<feature type="compositionally biased region" description="Basic residues" evidence="1">
    <location>
        <begin position="273"/>
        <end position="283"/>
    </location>
</feature>
<gene>
    <name evidence="3" type="ORF">MVES_000523</name>
</gene>
<proteinExistence type="predicted"/>
<feature type="region of interest" description="Disordered" evidence="1">
    <location>
        <begin position="158"/>
        <end position="183"/>
    </location>
</feature>
<dbReference type="Proteomes" id="UP000232875">
    <property type="component" value="Unassembled WGS sequence"/>
</dbReference>
<reference evidence="3 4" key="1">
    <citation type="submission" date="2017-10" db="EMBL/GenBank/DDBJ databases">
        <title>A novel species of cold-tolerant Malassezia isolated from bats.</title>
        <authorList>
            <person name="Lorch J.M."/>
            <person name="Palmer J.M."/>
            <person name="Vanderwolf K.J."/>
            <person name="Schmidt K.Z."/>
            <person name="Verant M.L."/>
            <person name="Weller T.J."/>
            <person name="Blehert D.S."/>
        </authorList>
    </citation>
    <scope>NUCLEOTIDE SEQUENCE [LARGE SCALE GENOMIC DNA]</scope>
    <source>
        <strain evidence="3 4">NWHC:44797-103</strain>
    </source>
</reference>
<dbReference type="GO" id="GO:0006915">
    <property type="term" value="P:apoptotic process"/>
    <property type="evidence" value="ECO:0007669"/>
    <property type="project" value="InterPro"/>
</dbReference>
<evidence type="ECO:0000313" key="4">
    <source>
        <dbReference type="Proteomes" id="UP000232875"/>
    </source>
</evidence>
<feature type="transmembrane region" description="Helical" evidence="2">
    <location>
        <begin position="474"/>
        <end position="499"/>
    </location>
</feature>
<evidence type="ECO:0000313" key="3">
    <source>
        <dbReference type="EMBL" id="PKI85812.1"/>
    </source>
</evidence>
<organism evidence="3 4">
    <name type="scientific">Malassezia vespertilionis</name>
    <dbReference type="NCBI Taxonomy" id="2020962"/>
    <lineage>
        <taxon>Eukaryota</taxon>
        <taxon>Fungi</taxon>
        <taxon>Dikarya</taxon>
        <taxon>Basidiomycota</taxon>
        <taxon>Ustilaginomycotina</taxon>
        <taxon>Malasseziomycetes</taxon>
        <taxon>Malasseziales</taxon>
        <taxon>Malasseziaceae</taxon>
        <taxon>Malassezia</taxon>
    </lineage>
</organism>
<feature type="transmembrane region" description="Helical" evidence="2">
    <location>
        <begin position="443"/>
        <end position="462"/>
    </location>
</feature>
<dbReference type="AlphaFoldDB" id="A0A2N1JGZ2"/>
<dbReference type="STRING" id="2020962.A0A2N1JGZ2"/>
<feature type="region of interest" description="Disordered" evidence="1">
    <location>
        <begin position="715"/>
        <end position="779"/>
    </location>
</feature>
<keyword evidence="2" id="KW-0472">Membrane</keyword>